<accession>A0A7S3G7W2</accession>
<proteinExistence type="predicted"/>
<reference evidence="1" key="1">
    <citation type="submission" date="2021-01" db="EMBL/GenBank/DDBJ databases">
        <authorList>
            <person name="Corre E."/>
            <person name="Pelletier E."/>
            <person name="Niang G."/>
            <person name="Scheremetjew M."/>
            <person name="Finn R."/>
            <person name="Kale V."/>
            <person name="Holt S."/>
            <person name="Cochrane G."/>
            <person name="Meng A."/>
            <person name="Brown T."/>
            <person name="Cohen L."/>
        </authorList>
    </citation>
    <scope>NUCLEOTIDE SEQUENCE</scope>
    <source>
        <strain evidence="1">NIES-2562</strain>
    </source>
</reference>
<dbReference type="EMBL" id="HBIB01026231">
    <property type="protein sequence ID" value="CAE0254683.1"/>
    <property type="molecule type" value="Transcribed_RNA"/>
</dbReference>
<protein>
    <submittedName>
        <fullName evidence="1">Uncharacterized protein</fullName>
    </submittedName>
</protein>
<organism evidence="1">
    <name type="scientific">Palpitomonas bilix</name>
    <dbReference type="NCBI Taxonomy" id="652834"/>
    <lineage>
        <taxon>Eukaryota</taxon>
        <taxon>Eukaryota incertae sedis</taxon>
    </lineage>
</organism>
<sequence length="363" mass="40029">MCGTTQARPHHKMSLWGKLPFSSSPFPSLPILSFLSHPTSTRSHLAMPDQLYFSPRPVAWKKNSFFLSAQFAVSATAATTYAMHSARVLQAEKYNRPRIPGSLWRSVVTRTAFVFPFSWCSLSLVQASLPSAEEVSRTWRSSETVAQPVSTGGLVFGATSLSSFVFHPLRQVRSKSTGTLYRYTVTTELSVPRIGKISVADGVVWTVGGVKSDVRILHDESVDSTRMKGVMRTLYLRWLPELYKREGIGGLYRDALKMSLSTGIFWGGSISLVSYLLYPAAEEDTLDGSVAAAVRRNFSLYCTGFFAGIVAHNTMQVPFEAIVGKKPRSWGLLHILRSRSLISAHAVGLLVAVLGKERLEGNF</sequence>
<dbReference type="AlphaFoldDB" id="A0A7S3G7W2"/>
<name>A0A7S3G7W2_9EUKA</name>
<evidence type="ECO:0000313" key="1">
    <source>
        <dbReference type="EMBL" id="CAE0254683.1"/>
    </source>
</evidence>
<gene>
    <name evidence="1" type="ORF">PBIL07802_LOCUS16931</name>
</gene>